<dbReference type="Pfam" id="PF00743">
    <property type="entry name" value="FMO-like"/>
    <property type="match status" value="1"/>
</dbReference>
<comment type="caution">
    <text evidence="11">The sequence shown here is derived from an EMBL/GenBank/DDBJ whole genome shotgun (WGS) entry which is preliminary data.</text>
</comment>
<gene>
    <name evidence="11" type="ORF">KIW84_052532</name>
</gene>
<dbReference type="InterPro" id="IPR020946">
    <property type="entry name" value="Flavin_mOase-like"/>
</dbReference>
<accession>A0A9D4WMW4</accession>
<dbReference type="Gramene" id="Psat05G0253200-T1">
    <property type="protein sequence ID" value="KAI5405794.1"/>
    <property type="gene ID" value="KIW84_052532"/>
</dbReference>
<keyword evidence="7 10" id="KW-0560">Oxidoreductase</keyword>
<keyword evidence="8" id="KW-0073">Auxin biosynthesis</keyword>
<dbReference type="GO" id="GO:0103075">
    <property type="term" value="F:indole-3-pyruvate monooxygenase activity"/>
    <property type="evidence" value="ECO:0007669"/>
    <property type="project" value="UniProtKB-EC"/>
</dbReference>
<dbReference type="PANTHER" id="PTHR43539:SF9">
    <property type="entry name" value="INDOLE-3-PYRUVATE MONOOXYGENASE YUCCA11-RELATED"/>
    <property type="match status" value="1"/>
</dbReference>
<keyword evidence="5 10" id="KW-0274">FAD</keyword>
<evidence type="ECO:0000256" key="10">
    <source>
        <dbReference type="RuleBase" id="RU361177"/>
    </source>
</evidence>
<dbReference type="Gene3D" id="3.50.50.60">
    <property type="entry name" value="FAD/NAD(P)-binding domain"/>
    <property type="match status" value="1"/>
</dbReference>
<dbReference type="GO" id="GO:0004499">
    <property type="term" value="F:N,N-dimethylaniline monooxygenase activity"/>
    <property type="evidence" value="ECO:0007669"/>
    <property type="project" value="InterPro"/>
</dbReference>
<dbReference type="EC" id="1.-.-.-" evidence="10"/>
<dbReference type="GO" id="GO:0009851">
    <property type="term" value="P:auxin biosynthetic process"/>
    <property type="evidence" value="ECO:0007669"/>
    <property type="project" value="UniProtKB-KW"/>
</dbReference>
<evidence type="ECO:0000256" key="9">
    <source>
        <dbReference type="ARBA" id="ARBA00047707"/>
    </source>
</evidence>
<dbReference type="GO" id="GO:0050661">
    <property type="term" value="F:NADP binding"/>
    <property type="evidence" value="ECO:0007669"/>
    <property type="project" value="InterPro"/>
</dbReference>
<evidence type="ECO:0000256" key="7">
    <source>
        <dbReference type="ARBA" id="ARBA00023002"/>
    </source>
</evidence>
<evidence type="ECO:0000256" key="5">
    <source>
        <dbReference type="ARBA" id="ARBA00022827"/>
    </source>
</evidence>
<evidence type="ECO:0000256" key="4">
    <source>
        <dbReference type="ARBA" id="ARBA00022630"/>
    </source>
</evidence>
<keyword evidence="4 10" id="KW-0285">Flavoprotein</keyword>
<comment type="similarity">
    <text evidence="3 10">Belongs to the FMO family.</text>
</comment>
<proteinExistence type="inferred from homology"/>
<dbReference type="PRINTS" id="PR00368">
    <property type="entry name" value="FADPNR"/>
</dbReference>
<keyword evidence="6" id="KW-0521">NADP</keyword>
<keyword evidence="12" id="KW-1185">Reference proteome</keyword>
<dbReference type="PRINTS" id="PR00469">
    <property type="entry name" value="PNDRDTASEII"/>
</dbReference>
<evidence type="ECO:0000256" key="1">
    <source>
        <dbReference type="ARBA" id="ARBA00001974"/>
    </source>
</evidence>
<comment type="catalytic activity">
    <reaction evidence="9">
        <text>indole-3-pyruvate + NADPH + O2 + H(+) = (indol-3-yl)acetate + CO2 + NADP(+) + H2O</text>
        <dbReference type="Rhea" id="RHEA:34331"/>
        <dbReference type="ChEBI" id="CHEBI:15377"/>
        <dbReference type="ChEBI" id="CHEBI:15378"/>
        <dbReference type="ChEBI" id="CHEBI:15379"/>
        <dbReference type="ChEBI" id="CHEBI:16526"/>
        <dbReference type="ChEBI" id="CHEBI:17640"/>
        <dbReference type="ChEBI" id="CHEBI:30854"/>
        <dbReference type="ChEBI" id="CHEBI:57783"/>
        <dbReference type="ChEBI" id="CHEBI:58349"/>
        <dbReference type="EC" id="1.14.13.168"/>
    </reaction>
</comment>
<keyword evidence="10" id="KW-0503">Monooxygenase</keyword>
<dbReference type="Proteomes" id="UP001058974">
    <property type="component" value="Chromosome 5"/>
</dbReference>
<evidence type="ECO:0000256" key="2">
    <source>
        <dbReference type="ARBA" id="ARBA00004814"/>
    </source>
</evidence>
<sequence>MEIQMPVVIVGAGPAGLATSACLNKLSIQNIVLERDDCHSSLWRKRTYDRLKLHLGKGFCNLPHMPFSSDLPVFIPRVDFLRYLDDYVSTFKIFIRYNRYVHEASFDVKTGKWRVCVMDSALNVGEVYVADYLVVASGESCDAYIPKITGLDKFEGEFFHCTKYQNGRPFYDKNVLVVGSGNSGMEIGYDLSTWGANTSMVIRSPVHFLIKEMVYIGMSLLKYVSVENVDKLMLVMSKLLYGDLSKYGLIRPKEGPFALKLKGGRTPTVDVGTIKHIKEGKIKVHSEISSIKNGKTIEFVDGKTGQFDVIIFATGYRTNVHKWLKDYKDLFNENGMPKPAYPNHWKGENGIYCVGFSKRGLQGINYDAQKVARDISVTINARKKILTADEANDAQIKLLD</sequence>
<dbReference type="EMBL" id="JAMSHJ010000005">
    <property type="protein sequence ID" value="KAI5405794.1"/>
    <property type="molecule type" value="Genomic_DNA"/>
</dbReference>
<evidence type="ECO:0000313" key="12">
    <source>
        <dbReference type="Proteomes" id="UP001058974"/>
    </source>
</evidence>
<organism evidence="11 12">
    <name type="scientific">Pisum sativum</name>
    <name type="common">Garden pea</name>
    <name type="synonym">Lathyrus oleraceus</name>
    <dbReference type="NCBI Taxonomy" id="3888"/>
    <lineage>
        <taxon>Eukaryota</taxon>
        <taxon>Viridiplantae</taxon>
        <taxon>Streptophyta</taxon>
        <taxon>Embryophyta</taxon>
        <taxon>Tracheophyta</taxon>
        <taxon>Spermatophyta</taxon>
        <taxon>Magnoliopsida</taxon>
        <taxon>eudicotyledons</taxon>
        <taxon>Gunneridae</taxon>
        <taxon>Pentapetalae</taxon>
        <taxon>rosids</taxon>
        <taxon>fabids</taxon>
        <taxon>Fabales</taxon>
        <taxon>Fabaceae</taxon>
        <taxon>Papilionoideae</taxon>
        <taxon>50 kb inversion clade</taxon>
        <taxon>NPAAA clade</taxon>
        <taxon>Hologalegina</taxon>
        <taxon>IRL clade</taxon>
        <taxon>Fabeae</taxon>
        <taxon>Lathyrus</taxon>
    </lineage>
</organism>
<evidence type="ECO:0000256" key="8">
    <source>
        <dbReference type="ARBA" id="ARBA00023070"/>
    </source>
</evidence>
<evidence type="ECO:0000256" key="6">
    <source>
        <dbReference type="ARBA" id="ARBA00022857"/>
    </source>
</evidence>
<name>A0A9D4WMW4_PEA</name>
<dbReference type="AlphaFoldDB" id="A0A9D4WMW4"/>
<evidence type="ECO:0000313" key="11">
    <source>
        <dbReference type="EMBL" id="KAI5405794.1"/>
    </source>
</evidence>
<comment type="pathway">
    <text evidence="2">Plant hormone metabolism; auxin biosynthesis.</text>
</comment>
<dbReference type="Gramene" id="Psat5g082680.1">
    <property type="protein sequence ID" value="Psat5g082680.1.cds"/>
    <property type="gene ID" value="Psat5g082680"/>
</dbReference>
<dbReference type="InterPro" id="IPR050982">
    <property type="entry name" value="Auxin_biosynth/cation_transpt"/>
</dbReference>
<dbReference type="InterPro" id="IPR036188">
    <property type="entry name" value="FAD/NAD-bd_sf"/>
</dbReference>
<dbReference type="SUPFAM" id="SSF51905">
    <property type="entry name" value="FAD/NAD(P)-binding domain"/>
    <property type="match status" value="2"/>
</dbReference>
<comment type="cofactor">
    <cofactor evidence="1 10">
        <name>FAD</name>
        <dbReference type="ChEBI" id="CHEBI:57692"/>
    </cofactor>
</comment>
<evidence type="ECO:0000256" key="3">
    <source>
        <dbReference type="ARBA" id="ARBA00009183"/>
    </source>
</evidence>
<protein>
    <recommendedName>
        <fullName evidence="10">Flavin-containing monooxygenase</fullName>
        <ecNumber evidence="10">1.-.-.-</ecNumber>
    </recommendedName>
</protein>
<dbReference type="GO" id="GO:0050660">
    <property type="term" value="F:flavin adenine dinucleotide binding"/>
    <property type="evidence" value="ECO:0007669"/>
    <property type="project" value="InterPro"/>
</dbReference>
<dbReference type="PANTHER" id="PTHR43539">
    <property type="entry name" value="FLAVIN-BINDING MONOOXYGENASE-LIKE PROTEIN (AFU_ORTHOLOGUE AFUA_4G09220)"/>
    <property type="match status" value="1"/>
</dbReference>
<reference evidence="11 12" key="1">
    <citation type="journal article" date="2022" name="Nat. Genet.">
        <title>Improved pea reference genome and pan-genome highlight genomic features and evolutionary characteristics.</title>
        <authorList>
            <person name="Yang T."/>
            <person name="Liu R."/>
            <person name="Luo Y."/>
            <person name="Hu S."/>
            <person name="Wang D."/>
            <person name="Wang C."/>
            <person name="Pandey M.K."/>
            <person name="Ge S."/>
            <person name="Xu Q."/>
            <person name="Li N."/>
            <person name="Li G."/>
            <person name="Huang Y."/>
            <person name="Saxena R.K."/>
            <person name="Ji Y."/>
            <person name="Li M."/>
            <person name="Yan X."/>
            <person name="He Y."/>
            <person name="Liu Y."/>
            <person name="Wang X."/>
            <person name="Xiang C."/>
            <person name="Varshney R.K."/>
            <person name="Ding H."/>
            <person name="Gao S."/>
            <person name="Zong X."/>
        </authorList>
    </citation>
    <scope>NUCLEOTIDE SEQUENCE [LARGE SCALE GENOMIC DNA]</scope>
    <source>
        <strain evidence="11 12">cv. Zhongwan 6</strain>
    </source>
</reference>